<reference evidence="1" key="1">
    <citation type="submission" date="2022-09" db="EMBL/GenBank/DDBJ databases">
        <title>Intensive care unit water sources are persistently colonized with multi-drug resistant bacteria and are the site of extensive horizontal gene transfer of antibiotic resistance genes.</title>
        <authorList>
            <person name="Diorio-Toth L."/>
        </authorList>
    </citation>
    <scope>NUCLEOTIDE SEQUENCE</scope>
    <source>
        <strain evidence="1">GD04153</strain>
    </source>
</reference>
<dbReference type="Proteomes" id="UP001158087">
    <property type="component" value="Unassembled WGS sequence"/>
</dbReference>
<gene>
    <name evidence="1" type="ORF">N7376_22690</name>
</gene>
<dbReference type="Pfam" id="PF09961">
    <property type="entry name" value="DUF2195"/>
    <property type="match status" value="1"/>
</dbReference>
<accession>A0AA42KMD8</accession>
<evidence type="ECO:0000313" key="1">
    <source>
        <dbReference type="EMBL" id="MDH0126788.1"/>
    </source>
</evidence>
<organism evidence="1 2">
    <name type="scientific">Brucella intermedia GD04153</name>
    <dbReference type="NCBI Taxonomy" id="2975438"/>
    <lineage>
        <taxon>Bacteria</taxon>
        <taxon>Pseudomonadati</taxon>
        <taxon>Pseudomonadota</taxon>
        <taxon>Alphaproteobacteria</taxon>
        <taxon>Hyphomicrobiales</taxon>
        <taxon>Brucellaceae</taxon>
        <taxon>Brucella/Ochrobactrum group</taxon>
        <taxon>Brucella</taxon>
    </lineage>
</organism>
<dbReference type="EMBL" id="JAODYY010000016">
    <property type="protein sequence ID" value="MDH0126788.1"/>
    <property type="molecule type" value="Genomic_DNA"/>
</dbReference>
<dbReference type="AlphaFoldDB" id="A0AA42KMD8"/>
<name>A0AA42KMD8_9HYPH</name>
<comment type="caution">
    <text evidence="1">The sequence shown here is derived from an EMBL/GenBank/DDBJ whole genome shotgun (WGS) entry which is preliminary data.</text>
</comment>
<protein>
    <submittedName>
        <fullName evidence="1">DUF2195 family protein</fullName>
    </submittedName>
</protein>
<evidence type="ECO:0000313" key="2">
    <source>
        <dbReference type="Proteomes" id="UP001158087"/>
    </source>
</evidence>
<dbReference type="InterPro" id="IPR018696">
    <property type="entry name" value="DUF2195"/>
</dbReference>
<sequence length="162" mass="17419">MKSKTNRSTRKMISVPGQKLPEAGDVIRISARRKMSAFRSLAALFICVISTVHAASSEAVEIDLHNGLSACVGLKPGQVKRQANIVSFDARLSLHQSIGRCGCMSALLNYTASVEVNGVRQKLQRGIISLAREGDRTMILASDQNLIAGKDVRVEQSCAGPL</sequence>
<proteinExistence type="predicted"/>